<feature type="non-terminal residue" evidence="2">
    <location>
        <position position="210"/>
    </location>
</feature>
<feature type="region of interest" description="Disordered" evidence="1">
    <location>
        <begin position="1"/>
        <end position="27"/>
    </location>
</feature>
<accession>A0A8T0DHI4</accession>
<name>A0A8T0DHI4_9TREM</name>
<dbReference type="Proteomes" id="UP000699462">
    <property type="component" value="Unassembled WGS sequence"/>
</dbReference>
<gene>
    <name evidence="2" type="ORF">P879_04489</name>
</gene>
<organism evidence="2 3">
    <name type="scientific">Paragonimus westermani</name>
    <dbReference type="NCBI Taxonomy" id="34504"/>
    <lineage>
        <taxon>Eukaryota</taxon>
        <taxon>Metazoa</taxon>
        <taxon>Spiralia</taxon>
        <taxon>Lophotrochozoa</taxon>
        <taxon>Platyhelminthes</taxon>
        <taxon>Trematoda</taxon>
        <taxon>Digenea</taxon>
        <taxon>Plagiorchiida</taxon>
        <taxon>Troglotremata</taxon>
        <taxon>Troglotrematidae</taxon>
        <taxon>Paragonimus</taxon>
    </lineage>
</organism>
<sequence length="210" mass="23992">CRVNHTTYASHTNFRQPPARDSNRRERDSQSWYMRNHLLSINWILLAMLPHSAGAVCYQIPFHGYGTKYPAFPNNDVQCRQIRNDWSNKHNASFVTWLLNNEAKVVFFKTHNIVTGEVQFECEVDHDELLTDTLVLYRGQPGYIYCQHNPVPDMPDLTTVELILTASSTVSSVVLKPSPAIRLPSRSLPTVSVYNITQNQLGPECSYLIV</sequence>
<protein>
    <submittedName>
        <fullName evidence="2">Uncharacterized protein</fullName>
    </submittedName>
</protein>
<evidence type="ECO:0000256" key="1">
    <source>
        <dbReference type="SAM" id="MobiDB-lite"/>
    </source>
</evidence>
<evidence type="ECO:0000313" key="2">
    <source>
        <dbReference type="EMBL" id="KAF8566394.1"/>
    </source>
</evidence>
<proteinExistence type="predicted"/>
<keyword evidence="3" id="KW-1185">Reference proteome</keyword>
<evidence type="ECO:0000313" key="3">
    <source>
        <dbReference type="Proteomes" id="UP000699462"/>
    </source>
</evidence>
<comment type="caution">
    <text evidence="2">The sequence shown here is derived from an EMBL/GenBank/DDBJ whole genome shotgun (WGS) entry which is preliminary data.</text>
</comment>
<reference evidence="2 3" key="1">
    <citation type="submission" date="2019-07" db="EMBL/GenBank/DDBJ databases">
        <title>Annotation for the trematode Paragonimus westermani.</title>
        <authorList>
            <person name="Choi Y.-J."/>
        </authorList>
    </citation>
    <scope>NUCLEOTIDE SEQUENCE [LARGE SCALE GENOMIC DNA]</scope>
    <source>
        <strain evidence="2">180907_Pwestermani</strain>
    </source>
</reference>
<feature type="compositionally biased region" description="Polar residues" evidence="1">
    <location>
        <begin position="1"/>
        <end position="15"/>
    </location>
</feature>
<dbReference type="AlphaFoldDB" id="A0A8T0DHI4"/>
<dbReference type="EMBL" id="JTDF01005164">
    <property type="protein sequence ID" value="KAF8566394.1"/>
    <property type="molecule type" value="Genomic_DNA"/>
</dbReference>